<reference evidence="1 2" key="1">
    <citation type="submission" date="2014-04" db="EMBL/GenBank/DDBJ databases">
        <title>Draft genome sequence of Photobacterium halotolerans S2753: a solonamide, ngercheumicin and holomycin producer.</title>
        <authorList>
            <person name="Machado H.R."/>
            <person name="Gram L."/>
        </authorList>
    </citation>
    <scope>NUCLEOTIDE SEQUENCE [LARGE SCALE GENOMIC DNA]</scope>
    <source>
        <strain evidence="1 2">S2753</strain>
    </source>
</reference>
<sequence>MDKTRELYRQYFLAEDRFLNHPLIPGYEQDIIIDMTQAGMNLAAYYGQPTPVKNPLLQELFLRRVFFHLLNTIDNRHQSRIFRRICLDYLYCPLLALKKFYGDSHTDKFLSLKHNLLQLQHSSGL</sequence>
<dbReference type="AlphaFoldDB" id="A0A066RSY9"/>
<organism evidence="1 2">
    <name type="scientific">Photobacterium galatheae</name>
    <dbReference type="NCBI Taxonomy" id="1654360"/>
    <lineage>
        <taxon>Bacteria</taxon>
        <taxon>Pseudomonadati</taxon>
        <taxon>Pseudomonadota</taxon>
        <taxon>Gammaproteobacteria</taxon>
        <taxon>Vibrionales</taxon>
        <taxon>Vibrionaceae</taxon>
        <taxon>Photobacterium</taxon>
    </lineage>
</organism>
<comment type="caution">
    <text evidence="1">The sequence shown here is derived from an EMBL/GenBank/DDBJ whole genome shotgun (WGS) entry which is preliminary data.</text>
</comment>
<keyword evidence="2" id="KW-1185">Reference proteome</keyword>
<evidence type="ECO:0000313" key="2">
    <source>
        <dbReference type="Proteomes" id="UP000027192"/>
    </source>
</evidence>
<dbReference type="Proteomes" id="UP000027192">
    <property type="component" value="Unassembled WGS sequence"/>
</dbReference>
<dbReference type="RefSeq" id="WP_036754409.1">
    <property type="nucleotide sequence ID" value="NZ_JAGSGC010000007.1"/>
</dbReference>
<evidence type="ECO:0000313" key="1">
    <source>
        <dbReference type="EMBL" id="KDM90802.1"/>
    </source>
</evidence>
<gene>
    <name evidence="1" type="ORF">EA58_15565</name>
</gene>
<dbReference type="OrthoDB" id="5893245at2"/>
<name>A0A066RSY9_9GAMM</name>
<proteinExistence type="predicted"/>
<dbReference type="STRING" id="1654360.EA58_15565"/>
<dbReference type="EMBL" id="JMIB01000028">
    <property type="protein sequence ID" value="KDM90802.1"/>
    <property type="molecule type" value="Genomic_DNA"/>
</dbReference>
<protein>
    <submittedName>
        <fullName evidence="1">Uncharacterized protein</fullName>
    </submittedName>
</protein>
<accession>A0A066RSY9</accession>